<dbReference type="GO" id="GO:0004523">
    <property type="term" value="F:RNA-DNA hybrid ribonuclease activity"/>
    <property type="evidence" value="ECO:0007669"/>
    <property type="project" value="InterPro"/>
</dbReference>
<dbReference type="SUPFAM" id="SSF56672">
    <property type="entry name" value="DNA/RNA polymerases"/>
    <property type="match status" value="1"/>
</dbReference>
<dbReference type="CDD" id="cd09280">
    <property type="entry name" value="RNase_HI_eukaryote_like"/>
    <property type="match status" value="1"/>
</dbReference>
<sequence>MGRGPSAAGIAIVLNKDFVAWEEAEQWTLIPGRAILVRIPWKNSNGNKRTFLAIYAPNRLRDNRTFWQRLERKFRSGEVPKPDFMLGDFNIVEEAIDRLPARIDNQQAVEALRDLKHHLDLVDGWRKENGETKAYSYLQANSNVQSRIDRIYVREHLFDNTCDWEICSGQGITSDHDLVITKYFDPGIPQIGKGRWAMPVWVAEEEEFREKWLRKDFESIVRKARGSVAQRTAEDNPQRHLRDLKSGMIQLAETYLIRKAPDLKKRIEKRRDELNDVLNAIDTDEEERKESAAYIEEELREMERHHHLSKRKKIHLKYSLEGEIMGKTWINTAKDNKPRDLITALKKLGQDGDNGLVYNSKKMAKIARDYHENLQGEGRCHEVTSEVRKVAVDEAIASLDRTLEEEDIRTLDSKITAAEVRRAIFDGKNDKAPGMDGIPIEMWKNLTRPLNKIRENEDEEEINDAAKLLQLVYNDIIEHGVEEGTGFNEGWLSPLHKKKDKTNIANYRPITILNTDYKSLTKVLTERITAPASKLIHEDQAGFMVGRRIENQTDLIKTMIDYGNSQNVRGMLVFLDQEKAYDKIMHDFLFASLQKMKFPDTFIRTVKALYGGAQTKVIINGMISDPFDIIRGVRQGDPLSCLLFNFAIESLACMIRQSTLKGFSTPRMTERLIISMFADDTTVFLSEEDDFHTLQSILERWCLASGAKFNVEKTEIVPIGNRQYRDELRATRGAANGRDGIPPEINIAREREPVRALGAFVGNGVEDVSVWTPTIEAVDAALKRWKKTSPTLEGKRLIINMEVGGRTQYRTTVQGMPAEVLQHLKKLVREFLWDGKASYVNIDTLHLPFGKGGLKILDLEARNESIRLMRLKRYLDFTRRPRWAFIADYLLARNIPKSYGQVNPDDLVNMYLQSWNAAKKTNKSVAPQPIREMMKTAEKYGARMWTNHPSESLKRAMPAWFHIASKRSAAGSNATNCWTRCQKERHKIETMGDLSNYALEAQSHELATGGDERDPPVSCTCERCELDRSLGCIDPIKCREHALLFLGTINKTWIPNNERNERVEGTLENHRGRTPLNRANDFTSAMRIFTSSEAVSTTEDVDLNALFSPSPDYTAIEEEIYTDGSCKTDGEQTVRAGSGIWFGDDDERNMAFRIPQSLPQTNNIAEGAAILAAVQAMRDDIPVIICSDSQVTLTVIGKSALKAEDTDWLETKNREVIEPIIAKLRLRKGLTIMEKVKAHVGIHGNEMADRLADQGADKDVTDVALDMEIPARQKVEGMRLDKASQALIYRGIRRLKTRNTAPRRTTQSHLEAARHEIRERTKKTLTDEQIWMSFRNNDIRNRRTKQLLWKIMHQGLPIGTYWDKITNYEGRSRCKVCVTVESAEHIFTECTHNGQKTVWKIVTRIFEKKNIPWTTPTLGTILGCGVTHIMDARTGKPRLEANRLYTMVVAEAIQFIWRSRCTWIIDRDGEEERAFTEKEIHNKFLSSVNRVLKFDIDTTSYKPKKNKNRRRLNIPTEDLVINTWWDVVDSNTDLEWEVMRKNRRKRTGVLVGIRPR</sequence>
<dbReference type="InterPro" id="IPR036691">
    <property type="entry name" value="Endo/exonu/phosph_ase_sf"/>
</dbReference>
<dbReference type="Gene3D" id="3.60.10.10">
    <property type="entry name" value="Endonuclease/exonuclease/phosphatase"/>
    <property type="match status" value="1"/>
</dbReference>
<gene>
    <name evidence="3" type="ORF">D9611_014716</name>
</gene>
<proteinExistence type="predicted"/>
<dbReference type="SUPFAM" id="SSF53098">
    <property type="entry name" value="Ribonuclease H-like"/>
    <property type="match status" value="1"/>
</dbReference>
<dbReference type="PROSITE" id="PS50879">
    <property type="entry name" value="RNASE_H_1"/>
    <property type="match status" value="1"/>
</dbReference>
<dbReference type="EMBL" id="JAACJK010000177">
    <property type="protein sequence ID" value="KAF5318897.1"/>
    <property type="molecule type" value="Genomic_DNA"/>
</dbReference>
<dbReference type="GO" id="GO:0003676">
    <property type="term" value="F:nucleic acid binding"/>
    <property type="evidence" value="ECO:0007669"/>
    <property type="project" value="InterPro"/>
</dbReference>
<protein>
    <recommendedName>
        <fullName evidence="5">Reverse transcriptase</fullName>
    </recommendedName>
</protein>
<organism evidence="3 4">
    <name type="scientific">Ephemerocybe angulata</name>
    <dbReference type="NCBI Taxonomy" id="980116"/>
    <lineage>
        <taxon>Eukaryota</taxon>
        <taxon>Fungi</taxon>
        <taxon>Dikarya</taxon>
        <taxon>Basidiomycota</taxon>
        <taxon>Agaricomycotina</taxon>
        <taxon>Agaricomycetes</taxon>
        <taxon>Agaricomycetidae</taxon>
        <taxon>Agaricales</taxon>
        <taxon>Agaricineae</taxon>
        <taxon>Psathyrellaceae</taxon>
        <taxon>Ephemerocybe</taxon>
    </lineage>
</organism>
<comment type="caution">
    <text evidence="3">The sequence shown here is derived from an EMBL/GenBank/DDBJ whole genome shotgun (WGS) entry which is preliminary data.</text>
</comment>
<dbReference type="Pfam" id="PF00075">
    <property type="entry name" value="RNase_H"/>
    <property type="match status" value="1"/>
</dbReference>
<feature type="domain" description="Reverse transcriptase" evidence="1">
    <location>
        <begin position="476"/>
        <end position="761"/>
    </location>
</feature>
<name>A0A8H5F0C9_9AGAR</name>
<dbReference type="SUPFAM" id="SSF56219">
    <property type="entry name" value="DNase I-like"/>
    <property type="match status" value="1"/>
</dbReference>
<evidence type="ECO:0000313" key="3">
    <source>
        <dbReference type="EMBL" id="KAF5318897.1"/>
    </source>
</evidence>
<evidence type="ECO:0000259" key="2">
    <source>
        <dbReference type="PROSITE" id="PS50879"/>
    </source>
</evidence>
<dbReference type="InterPro" id="IPR036397">
    <property type="entry name" value="RNaseH_sf"/>
</dbReference>
<evidence type="ECO:0000259" key="1">
    <source>
        <dbReference type="PROSITE" id="PS50878"/>
    </source>
</evidence>
<dbReference type="Gene3D" id="3.30.420.10">
    <property type="entry name" value="Ribonuclease H-like superfamily/Ribonuclease H"/>
    <property type="match status" value="1"/>
</dbReference>
<reference evidence="3 4" key="1">
    <citation type="journal article" date="2020" name="ISME J.">
        <title>Uncovering the hidden diversity of litter-decomposition mechanisms in mushroom-forming fungi.</title>
        <authorList>
            <person name="Floudas D."/>
            <person name="Bentzer J."/>
            <person name="Ahren D."/>
            <person name="Johansson T."/>
            <person name="Persson P."/>
            <person name="Tunlid A."/>
        </authorList>
    </citation>
    <scope>NUCLEOTIDE SEQUENCE [LARGE SCALE GENOMIC DNA]</scope>
    <source>
        <strain evidence="3 4">CBS 175.51</strain>
    </source>
</reference>
<dbReference type="InterPro" id="IPR002156">
    <property type="entry name" value="RNaseH_domain"/>
</dbReference>
<dbReference type="PANTHER" id="PTHR19446">
    <property type="entry name" value="REVERSE TRANSCRIPTASES"/>
    <property type="match status" value="1"/>
</dbReference>
<dbReference type="CDD" id="cd01650">
    <property type="entry name" value="RT_nLTR_like"/>
    <property type="match status" value="1"/>
</dbReference>
<accession>A0A8H5F0C9</accession>
<dbReference type="PROSITE" id="PS50878">
    <property type="entry name" value="RT_POL"/>
    <property type="match status" value="1"/>
</dbReference>
<evidence type="ECO:0008006" key="5">
    <source>
        <dbReference type="Google" id="ProtNLM"/>
    </source>
</evidence>
<dbReference type="Pfam" id="PF00078">
    <property type="entry name" value="RVT_1"/>
    <property type="match status" value="1"/>
</dbReference>
<dbReference type="OrthoDB" id="416119at2759"/>
<evidence type="ECO:0000313" key="4">
    <source>
        <dbReference type="Proteomes" id="UP000541558"/>
    </source>
</evidence>
<dbReference type="InterPro" id="IPR000477">
    <property type="entry name" value="RT_dom"/>
</dbReference>
<feature type="domain" description="RNase H type-1" evidence="2">
    <location>
        <begin position="1114"/>
        <end position="1257"/>
    </location>
</feature>
<dbReference type="InterPro" id="IPR043502">
    <property type="entry name" value="DNA/RNA_pol_sf"/>
</dbReference>
<keyword evidence="4" id="KW-1185">Reference proteome</keyword>
<dbReference type="Proteomes" id="UP000541558">
    <property type="component" value="Unassembled WGS sequence"/>
</dbReference>
<dbReference type="InterPro" id="IPR012337">
    <property type="entry name" value="RNaseH-like_sf"/>
</dbReference>